<keyword evidence="2" id="KW-1185">Reference proteome</keyword>
<evidence type="ECO:0000313" key="2">
    <source>
        <dbReference type="Proteomes" id="UP001142489"/>
    </source>
</evidence>
<accession>A0A9Q0Y3V5</accession>
<reference evidence="1" key="1">
    <citation type="journal article" date="2023" name="DNA Res.">
        <title>Chromosome-level genome assembly of Phrynocephalus forsythii using third-generation DNA sequencing and Hi-C analysis.</title>
        <authorList>
            <person name="Qi Y."/>
            <person name="Zhao W."/>
            <person name="Zhao Y."/>
            <person name="Niu C."/>
            <person name="Cao S."/>
            <person name="Zhang Y."/>
        </authorList>
    </citation>
    <scope>NUCLEOTIDE SEQUENCE</scope>
    <source>
        <tissue evidence="1">Muscle</tissue>
    </source>
</reference>
<dbReference type="EMBL" id="JAPFRF010000002">
    <property type="protein sequence ID" value="KAJ7341492.1"/>
    <property type="molecule type" value="Genomic_DNA"/>
</dbReference>
<gene>
    <name evidence="1" type="ORF">JRQ81_005655</name>
</gene>
<name>A0A9Q0Y3V5_9SAUR</name>
<sequence length="104" mass="11501">MAGGACTLMLKSPYPKPKCSTHRWLPIHFCWVTVVGEGNNTSSIMSDLDFWGTDAHKEFLIKEEGIEVEDEPGPQRIPGPICSIFQQELGGTPILRLCWATGLN</sequence>
<evidence type="ECO:0000313" key="1">
    <source>
        <dbReference type="EMBL" id="KAJ7341492.1"/>
    </source>
</evidence>
<dbReference type="Proteomes" id="UP001142489">
    <property type="component" value="Unassembled WGS sequence"/>
</dbReference>
<dbReference type="AlphaFoldDB" id="A0A9Q0Y3V5"/>
<proteinExistence type="predicted"/>
<protein>
    <submittedName>
        <fullName evidence="1">Uncharacterized protein</fullName>
    </submittedName>
</protein>
<organism evidence="1 2">
    <name type="scientific">Phrynocephalus forsythii</name>
    <dbReference type="NCBI Taxonomy" id="171643"/>
    <lineage>
        <taxon>Eukaryota</taxon>
        <taxon>Metazoa</taxon>
        <taxon>Chordata</taxon>
        <taxon>Craniata</taxon>
        <taxon>Vertebrata</taxon>
        <taxon>Euteleostomi</taxon>
        <taxon>Lepidosauria</taxon>
        <taxon>Squamata</taxon>
        <taxon>Bifurcata</taxon>
        <taxon>Unidentata</taxon>
        <taxon>Episquamata</taxon>
        <taxon>Toxicofera</taxon>
        <taxon>Iguania</taxon>
        <taxon>Acrodonta</taxon>
        <taxon>Agamidae</taxon>
        <taxon>Agaminae</taxon>
        <taxon>Phrynocephalus</taxon>
    </lineage>
</organism>
<comment type="caution">
    <text evidence="1">The sequence shown here is derived from an EMBL/GenBank/DDBJ whole genome shotgun (WGS) entry which is preliminary data.</text>
</comment>